<dbReference type="AlphaFoldDB" id="A0A0U0ZQG3"/>
<evidence type="ECO:0000313" key="2">
    <source>
        <dbReference type="Proteomes" id="UP000045782"/>
    </source>
</evidence>
<accession>A0A0U0ZQG3</accession>
<evidence type="ECO:0000313" key="1">
    <source>
        <dbReference type="EMBL" id="CPV65249.1"/>
    </source>
</evidence>
<dbReference type="EMBL" id="CSWP01000008">
    <property type="protein sequence ID" value="CPV65249.1"/>
    <property type="molecule type" value="Genomic_DNA"/>
</dbReference>
<dbReference type="SUPFAM" id="SSF55961">
    <property type="entry name" value="Bet v1-like"/>
    <property type="match status" value="1"/>
</dbReference>
<protein>
    <recommendedName>
        <fullName evidence="3">SRPBCC family protein</fullName>
    </recommendedName>
</protein>
<sequence>MTDTIAKTANPGLKALPALSDIAAESGTEDALPGVHRIETSPREKATPITMDMMRSVYPHDQVFGPYCTVQEYVDCPPDDLHRYLSDTRCLEEWTYSLRGFAETDEPGLWVAHDRLGSDTLIYTRTESNAESGTVDYHCAWDQGDHLWMIYLMRVVDAQVVLNKPGSVVLWTNCHHPFYDENPYPETAPPQRKPWVGDFWDMFGAGHMLELLNLKAIAEYRHSHGLPIVPEWMK</sequence>
<organism evidence="1 2">
    <name type="scientific">Mycobacteroides abscessus</name>
    <dbReference type="NCBI Taxonomy" id="36809"/>
    <lineage>
        <taxon>Bacteria</taxon>
        <taxon>Bacillati</taxon>
        <taxon>Actinomycetota</taxon>
        <taxon>Actinomycetes</taxon>
        <taxon>Mycobacteriales</taxon>
        <taxon>Mycobacteriaceae</taxon>
        <taxon>Mycobacteroides</taxon>
    </lineage>
</organism>
<evidence type="ECO:0008006" key="3">
    <source>
        <dbReference type="Google" id="ProtNLM"/>
    </source>
</evidence>
<gene>
    <name evidence="1" type="ORF">ERS075579_03797</name>
</gene>
<dbReference type="Proteomes" id="UP000045782">
    <property type="component" value="Unassembled WGS sequence"/>
</dbReference>
<reference evidence="1 2" key="1">
    <citation type="submission" date="2015-03" db="EMBL/GenBank/DDBJ databases">
        <authorList>
            <person name="Murphy D."/>
        </authorList>
    </citation>
    <scope>NUCLEOTIDE SEQUENCE [LARGE SCALE GENOMIC DNA]</scope>
    <source>
        <strain evidence="1 2">PAP088</strain>
    </source>
</reference>
<dbReference type="Gene3D" id="3.30.530.20">
    <property type="match status" value="1"/>
</dbReference>
<name>A0A0U0ZQG3_9MYCO</name>
<proteinExistence type="predicted"/>
<dbReference type="InterPro" id="IPR023393">
    <property type="entry name" value="START-like_dom_sf"/>
</dbReference>